<evidence type="ECO:0000313" key="3">
    <source>
        <dbReference type="Proteomes" id="UP000177152"/>
    </source>
</evidence>
<evidence type="ECO:0000256" key="1">
    <source>
        <dbReference type="SAM" id="MobiDB-lite"/>
    </source>
</evidence>
<proteinExistence type="predicted"/>
<accession>A0A1G2K7S0</accession>
<name>A0A1G2K7S0_9BACT</name>
<feature type="compositionally biased region" description="Polar residues" evidence="1">
    <location>
        <begin position="318"/>
        <end position="328"/>
    </location>
</feature>
<dbReference type="EMBL" id="MHQC01000009">
    <property type="protein sequence ID" value="OGZ95467.1"/>
    <property type="molecule type" value="Genomic_DNA"/>
</dbReference>
<feature type="compositionally biased region" description="Basic and acidic residues" evidence="1">
    <location>
        <begin position="47"/>
        <end position="56"/>
    </location>
</feature>
<organism evidence="2 3">
    <name type="scientific">Candidatus Sungbacteria bacterium RIFCSPHIGHO2_01_FULL_47_32</name>
    <dbReference type="NCBI Taxonomy" id="1802264"/>
    <lineage>
        <taxon>Bacteria</taxon>
        <taxon>Candidatus Sungiibacteriota</taxon>
    </lineage>
</organism>
<feature type="region of interest" description="Disordered" evidence="1">
    <location>
        <begin position="310"/>
        <end position="355"/>
    </location>
</feature>
<gene>
    <name evidence="2" type="ORF">A2633_03640</name>
</gene>
<protein>
    <submittedName>
        <fullName evidence="2">Uncharacterized protein</fullName>
    </submittedName>
</protein>
<reference evidence="2 3" key="1">
    <citation type="journal article" date="2016" name="Nat. Commun.">
        <title>Thousands of microbial genomes shed light on interconnected biogeochemical processes in an aquifer system.</title>
        <authorList>
            <person name="Anantharaman K."/>
            <person name="Brown C.T."/>
            <person name="Hug L.A."/>
            <person name="Sharon I."/>
            <person name="Castelle C.J."/>
            <person name="Probst A.J."/>
            <person name="Thomas B.C."/>
            <person name="Singh A."/>
            <person name="Wilkins M.J."/>
            <person name="Karaoz U."/>
            <person name="Brodie E.L."/>
            <person name="Williams K.H."/>
            <person name="Hubbard S.S."/>
            <person name="Banfield J.F."/>
        </authorList>
    </citation>
    <scope>NUCLEOTIDE SEQUENCE [LARGE SCALE GENOMIC DNA]</scope>
</reference>
<evidence type="ECO:0000313" key="2">
    <source>
        <dbReference type="EMBL" id="OGZ95467.1"/>
    </source>
</evidence>
<sequence>MCWAIVPNGNPPGASRLKYTNGLGGENRQPKQEPQEAILKGKPHTPPVRDHPAGAGEERGIMRNLDTKKSVVSSEVMSVVRRLADELGISHGKGAHTVKDFFIEKGMSEEDVRSTLTPDAVEAAFAEIKVFSADRPAQVLKDKGERADYREKLTEGAVQQWNAGRWKRKITIDVAEKYRVEKGLDLLDVEDLDAVAAAMAAARDEKDDGAPDTQCGFASATSEEFPDGRCVSAKAYRFKPRSKNVIRGGEVLCHKEGPLAGQPIRTGQHYIFNGQDLTVCPGCAEKLQELRERLYDAAGAERELKYQAERALRDQRRSTGVSSLVSENANRRQPRSSKVERHTGWSRGGSRREAR</sequence>
<dbReference type="AlphaFoldDB" id="A0A1G2K7S0"/>
<comment type="caution">
    <text evidence="2">The sequence shown here is derived from an EMBL/GenBank/DDBJ whole genome shotgun (WGS) entry which is preliminary data.</text>
</comment>
<dbReference type="Proteomes" id="UP000177152">
    <property type="component" value="Unassembled WGS sequence"/>
</dbReference>
<feature type="region of interest" description="Disordered" evidence="1">
    <location>
        <begin position="1"/>
        <end position="56"/>
    </location>
</feature>